<dbReference type="PATRIC" id="fig|176280.10.peg.679"/>
<dbReference type="GO" id="GO:0050661">
    <property type="term" value="F:NADP binding"/>
    <property type="evidence" value="ECO:0007669"/>
    <property type="project" value="InterPro"/>
</dbReference>
<dbReference type="OrthoDB" id="9802739at2"/>
<accession>A0A0H2VH44</accession>
<dbReference type="GO" id="GO:0006006">
    <property type="term" value="P:glucose metabolic process"/>
    <property type="evidence" value="ECO:0007669"/>
    <property type="project" value="InterPro"/>
</dbReference>
<feature type="domain" description="Glucose-6-phosphate dehydrogenase C-terminal" evidence="1">
    <location>
        <begin position="8"/>
        <end position="90"/>
    </location>
</feature>
<dbReference type="KEGG" id="sep:SE_0705"/>
<evidence type="ECO:0000313" key="2">
    <source>
        <dbReference type="EMBL" id="AAO04302.1"/>
    </source>
</evidence>
<evidence type="ECO:0000313" key="3">
    <source>
        <dbReference type="Proteomes" id="UP000001411"/>
    </source>
</evidence>
<dbReference type="EMBL" id="AE015929">
    <property type="protein sequence ID" value="AAO04302.1"/>
    <property type="molecule type" value="Genomic_DNA"/>
</dbReference>
<dbReference type="eggNOG" id="COG0364">
    <property type="taxonomic scope" value="Bacteria"/>
</dbReference>
<dbReference type="GO" id="GO:0004345">
    <property type="term" value="F:glucose-6-phosphate dehydrogenase activity"/>
    <property type="evidence" value="ECO:0007669"/>
    <property type="project" value="InterPro"/>
</dbReference>
<protein>
    <submittedName>
        <fullName evidence="2">Glucose-6-phosphate 1-dehydrogenase</fullName>
    </submittedName>
</protein>
<dbReference type="Proteomes" id="UP000001411">
    <property type="component" value="Chromosome"/>
</dbReference>
<dbReference type="HOGENOM" id="CLU_162717_0_0_9"/>
<dbReference type="Gene3D" id="3.30.360.10">
    <property type="entry name" value="Dihydrodipicolinate Reductase, domain 2"/>
    <property type="match status" value="1"/>
</dbReference>
<dbReference type="SUPFAM" id="SSF55347">
    <property type="entry name" value="Glyceraldehyde-3-phosphate dehydrogenase-like, C-terminal domain"/>
    <property type="match status" value="1"/>
</dbReference>
<dbReference type="Pfam" id="PF02781">
    <property type="entry name" value="G6PD_C"/>
    <property type="match status" value="1"/>
</dbReference>
<proteinExistence type="predicted"/>
<dbReference type="InterPro" id="IPR022675">
    <property type="entry name" value="G6P_DH_C"/>
</dbReference>
<evidence type="ECO:0000259" key="1">
    <source>
        <dbReference type="Pfam" id="PF02781"/>
    </source>
</evidence>
<sequence>MQFYYSNCEQNASNLLVINVQPNEGFSLCVNGKKSNQNNEMQKVKLSYTMPIKDKMNTVDAYENLIYDTLIGEQTKFTHWEELKILGNLLMILKMYGNKNSHSFLIMPLDAMGLKKVKNYLVKTD</sequence>
<dbReference type="AlphaFoldDB" id="A0A0H2VH44"/>
<name>A0A0H2VH44_STAES</name>
<gene>
    <name evidence="2" type="ordered locus">SE_0705</name>
</gene>
<reference evidence="2 3" key="1">
    <citation type="journal article" date="2003" name="Mol. Microbiol.">
        <title>Genome-based analysis of virulence genes in a non-biofilm-forming Staphylococcus epidermidis strain (ATCC 12228).</title>
        <authorList>
            <person name="Zhang Y.Q."/>
            <person name="Ren S.X."/>
            <person name="Li H.L."/>
            <person name="Wang Y.X."/>
            <person name="Fu G."/>
            <person name="Yang J."/>
            <person name="Qin Z.Q."/>
            <person name="Miao Y.G."/>
            <person name="Wang W.Y."/>
            <person name="Chen R.S."/>
            <person name="Shen Y."/>
            <person name="Chen Z."/>
            <person name="Yuan Z.H."/>
            <person name="Zhao G.P."/>
            <person name="Qu D."/>
            <person name="Danchin A."/>
            <person name="Wen Y.M."/>
        </authorList>
    </citation>
    <scope>NUCLEOTIDE SEQUENCE [LARGE SCALE GENOMIC DNA]</scope>
    <source>
        <strain evidence="3">ATCC 12228 / FDA PCI 1200</strain>
    </source>
</reference>
<organism evidence="2 3">
    <name type="scientific">Staphylococcus epidermidis (strain ATCC 12228 / FDA PCI 1200)</name>
    <dbReference type="NCBI Taxonomy" id="176280"/>
    <lineage>
        <taxon>Bacteria</taxon>
        <taxon>Bacillati</taxon>
        <taxon>Bacillota</taxon>
        <taxon>Bacilli</taxon>
        <taxon>Bacillales</taxon>
        <taxon>Staphylococcaceae</taxon>
        <taxon>Staphylococcus</taxon>
    </lineage>
</organism>